<dbReference type="InParanoid" id="A0A482X2X0"/>
<dbReference type="Proteomes" id="UP000291343">
    <property type="component" value="Unassembled WGS sequence"/>
</dbReference>
<dbReference type="InterPro" id="IPR017423">
    <property type="entry name" value="TRM6"/>
</dbReference>
<comment type="similarity">
    <text evidence="2 6">Belongs to the TRM6/GCD10 family.</text>
</comment>
<comment type="caution">
    <text evidence="7">The sequence shown here is derived from an EMBL/GenBank/DDBJ whole genome shotgun (WGS) entry which is preliminary data.</text>
</comment>
<sequence>MSSSSLEEKSDNSGVISIGNYVVLNRKGFNKLHMLTDNLVVFMGKDKVDLRAIIGKPFWTSFKMVKKKDKKREYELCVCERSEIIEIEEQLKVTASGEDNRNIWDDGNSQKLSTEEIVELRDSGLSADKIVGHLIENSKTFHNKTEYSQQKYLKKKGSKYFEFMIIKKPTFRLLCDVMFTKDQSKILGLRIDSMSQIFTSVNLQPDGKYIVYENGLQGLVAAGVLNYLGDGGKLIHVNIGKHPQQHAILAMNFSENQRSRMQTVKLSTLIRKLNCSTSVQPISSAIDKEKEVDPTVSEFAPLEAKDKKIDNSDEQETCETMVENGVKNEEEVINVLKRKKSDSDNETLEVKKPRWEEDAESVAALLKSRTCDGLIVVCKEHPGSIVKKFLSYLAPSRSFVVFSFYREPLVELYTELKERHDVINMRLTETWMRNYQVLPDRTHPDVMMSGNSGFLLTGILVDNK</sequence>
<dbReference type="GO" id="GO:0030488">
    <property type="term" value="P:tRNA methylation"/>
    <property type="evidence" value="ECO:0007669"/>
    <property type="project" value="InterPro"/>
</dbReference>
<dbReference type="PANTHER" id="PTHR12945">
    <property type="entry name" value="TRANSLATION INITIATION FACTOR EIF3-RELATED"/>
    <property type="match status" value="1"/>
</dbReference>
<dbReference type="STRING" id="195883.A0A482X2X0"/>
<dbReference type="OrthoDB" id="10254665at2759"/>
<evidence type="ECO:0000256" key="3">
    <source>
        <dbReference type="ARBA" id="ARBA00021704"/>
    </source>
</evidence>
<reference evidence="7 8" key="1">
    <citation type="journal article" date="2017" name="Gigascience">
        <title>Genome sequence of the small brown planthopper, Laodelphax striatellus.</title>
        <authorList>
            <person name="Zhu J."/>
            <person name="Jiang F."/>
            <person name="Wang X."/>
            <person name="Yang P."/>
            <person name="Bao Y."/>
            <person name="Zhao W."/>
            <person name="Wang W."/>
            <person name="Lu H."/>
            <person name="Wang Q."/>
            <person name="Cui N."/>
            <person name="Li J."/>
            <person name="Chen X."/>
            <person name="Luo L."/>
            <person name="Yu J."/>
            <person name="Kang L."/>
            <person name="Cui F."/>
        </authorList>
    </citation>
    <scope>NUCLEOTIDE SEQUENCE [LARGE SCALE GENOMIC DNA]</scope>
    <source>
        <strain evidence="7">Lst14</strain>
    </source>
</reference>
<dbReference type="SMR" id="A0A482X2X0"/>
<accession>A0A482X2X0</accession>
<name>A0A482X2X0_LAOST</name>
<evidence type="ECO:0000313" key="7">
    <source>
        <dbReference type="EMBL" id="RZF39956.1"/>
    </source>
</evidence>
<dbReference type="EMBL" id="QKKF02019433">
    <property type="protein sequence ID" value="RZF39956.1"/>
    <property type="molecule type" value="Genomic_DNA"/>
</dbReference>
<protein>
    <recommendedName>
        <fullName evidence="3 6">tRNA (adenine(58)-N(1))-methyltransferase non-catalytic subunit TRM6</fullName>
    </recommendedName>
</protein>
<dbReference type="Pfam" id="PF04189">
    <property type="entry name" value="Gcd10p"/>
    <property type="match status" value="1"/>
</dbReference>
<dbReference type="InterPro" id="IPR029063">
    <property type="entry name" value="SAM-dependent_MTases_sf"/>
</dbReference>
<keyword evidence="5 6" id="KW-0539">Nucleus</keyword>
<keyword evidence="8" id="KW-1185">Reference proteome</keyword>
<comment type="subunit">
    <text evidence="6">Heterotetramer.</text>
</comment>
<keyword evidence="4 6" id="KW-0819">tRNA processing</keyword>
<dbReference type="PIRSF" id="PIRSF038170">
    <property type="entry name" value="tRNA_m1A_mtfrase"/>
    <property type="match status" value="1"/>
</dbReference>
<evidence type="ECO:0000256" key="4">
    <source>
        <dbReference type="ARBA" id="ARBA00022694"/>
    </source>
</evidence>
<evidence type="ECO:0000256" key="2">
    <source>
        <dbReference type="ARBA" id="ARBA00008320"/>
    </source>
</evidence>
<dbReference type="FunCoup" id="A0A482X2X0">
    <property type="interactions" value="1189"/>
</dbReference>
<evidence type="ECO:0000256" key="1">
    <source>
        <dbReference type="ARBA" id="ARBA00004123"/>
    </source>
</evidence>
<gene>
    <name evidence="7" type="ORF">LSTR_LSTR002359</name>
</gene>
<dbReference type="GO" id="GO:0005634">
    <property type="term" value="C:nucleus"/>
    <property type="evidence" value="ECO:0007669"/>
    <property type="project" value="UniProtKB-SubCell"/>
</dbReference>
<dbReference type="AlphaFoldDB" id="A0A482X2X0"/>
<dbReference type="GO" id="GO:0031515">
    <property type="term" value="C:tRNA (m1A) methyltransferase complex"/>
    <property type="evidence" value="ECO:0007669"/>
    <property type="project" value="UniProtKB-UniRule"/>
</dbReference>
<comment type="function">
    <text evidence="6">Substrate-binding subunit of tRNA (adenine-N1-)-methyltransferase, which catalyzes the formation of N1-methyladenine at position 58 (m1A58) in initiator methionyl-tRNA.</text>
</comment>
<evidence type="ECO:0000313" key="8">
    <source>
        <dbReference type="Proteomes" id="UP000291343"/>
    </source>
</evidence>
<evidence type="ECO:0000256" key="5">
    <source>
        <dbReference type="ARBA" id="ARBA00023242"/>
    </source>
</evidence>
<dbReference type="Gene3D" id="3.40.50.150">
    <property type="entry name" value="Vaccinia Virus protein VP39"/>
    <property type="match status" value="1"/>
</dbReference>
<evidence type="ECO:0000256" key="6">
    <source>
        <dbReference type="PIRNR" id="PIRNR038170"/>
    </source>
</evidence>
<organism evidence="7 8">
    <name type="scientific">Laodelphax striatellus</name>
    <name type="common">Small brown planthopper</name>
    <name type="synonym">Delphax striatella</name>
    <dbReference type="NCBI Taxonomy" id="195883"/>
    <lineage>
        <taxon>Eukaryota</taxon>
        <taxon>Metazoa</taxon>
        <taxon>Ecdysozoa</taxon>
        <taxon>Arthropoda</taxon>
        <taxon>Hexapoda</taxon>
        <taxon>Insecta</taxon>
        <taxon>Pterygota</taxon>
        <taxon>Neoptera</taxon>
        <taxon>Paraneoptera</taxon>
        <taxon>Hemiptera</taxon>
        <taxon>Auchenorrhyncha</taxon>
        <taxon>Fulgoroidea</taxon>
        <taxon>Delphacidae</taxon>
        <taxon>Criomorphinae</taxon>
        <taxon>Laodelphax</taxon>
    </lineage>
</organism>
<comment type="subcellular location">
    <subcellularLocation>
        <location evidence="1 6">Nucleus</location>
    </subcellularLocation>
</comment>
<proteinExistence type="inferred from homology"/>
<dbReference type="PANTHER" id="PTHR12945:SF0">
    <property type="entry name" value="TRNA (ADENINE(58)-N(1))-METHYLTRANSFERASE NON-CATALYTIC SUBUNIT TRM6"/>
    <property type="match status" value="1"/>
</dbReference>